<name>A0A3M7PTA4_BRAPC</name>
<dbReference type="Proteomes" id="UP000276133">
    <property type="component" value="Unassembled WGS sequence"/>
</dbReference>
<reference evidence="1 2" key="1">
    <citation type="journal article" date="2018" name="Sci. Rep.">
        <title>Genomic signatures of local adaptation to the degree of environmental predictability in rotifers.</title>
        <authorList>
            <person name="Franch-Gras L."/>
            <person name="Hahn C."/>
            <person name="Garcia-Roger E.M."/>
            <person name="Carmona M.J."/>
            <person name="Serra M."/>
            <person name="Gomez A."/>
        </authorList>
    </citation>
    <scope>NUCLEOTIDE SEQUENCE [LARGE SCALE GENOMIC DNA]</scope>
    <source>
        <strain evidence="1">HYR1</strain>
    </source>
</reference>
<gene>
    <name evidence="1" type="ORF">BpHYR1_004568</name>
</gene>
<dbReference type="AlphaFoldDB" id="A0A3M7PTA4"/>
<evidence type="ECO:0000313" key="2">
    <source>
        <dbReference type="Proteomes" id="UP000276133"/>
    </source>
</evidence>
<comment type="caution">
    <text evidence="1">The sequence shown here is derived from an EMBL/GenBank/DDBJ whole genome shotgun (WGS) entry which is preliminary data.</text>
</comment>
<keyword evidence="2" id="KW-1185">Reference proteome</keyword>
<dbReference type="EMBL" id="REGN01009085">
    <property type="protein sequence ID" value="RNA01991.1"/>
    <property type="molecule type" value="Genomic_DNA"/>
</dbReference>
<organism evidence="1 2">
    <name type="scientific">Brachionus plicatilis</name>
    <name type="common">Marine rotifer</name>
    <name type="synonym">Brachionus muelleri</name>
    <dbReference type="NCBI Taxonomy" id="10195"/>
    <lineage>
        <taxon>Eukaryota</taxon>
        <taxon>Metazoa</taxon>
        <taxon>Spiralia</taxon>
        <taxon>Gnathifera</taxon>
        <taxon>Rotifera</taxon>
        <taxon>Eurotatoria</taxon>
        <taxon>Monogononta</taxon>
        <taxon>Pseudotrocha</taxon>
        <taxon>Ploima</taxon>
        <taxon>Brachionidae</taxon>
        <taxon>Brachionus</taxon>
    </lineage>
</organism>
<evidence type="ECO:0000313" key="1">
    <source>
        <dbReference type="EMBL" id="RNA01991.1"/>
    </source>
</evidence>
<protein>
    <submittedName>
        <fullName evidence="1">Uncharacterized protein</fullName>
    </submittedName>
</protein>
<proteinExistence type="predicted"/>
<accession>A0A3M7PTA4</accession>
<sequence>MKTYKDLIKKSQNGSDFLFHQNTSETIEKHDQSTQTDLTSNERNVVFKLTIPVCLIFFNLMANSDIHPRSCKPNLAIQAL</sequence>